<proteinExistence type="predicted"/>
<organism evidence="1 2">
    <name type="scientific">Nocardioides marinisabuli</name>
    <dbReference type="NCBI Taxonomy" id="419476"/>
    <lineage>
        <taxon>Bacteria</taxon>
        <taxon>Bacillati</taxon>
        <taxon>Actinomycetota</taxon>
        <taxon>Actinomycetes</taxon>
        <taxon>Propionibacteriales</taxon>
        <taxon>Nocardioidaceae</taxon>
        <taxon>Nocardioides</taxon>
    </lineage>
</organism>
<evidence type="ECO:0000313" key="1">
    <source>
        <dbReference type="EMBL" id="NYD57272.1"/>
    </source>
</evidence>
<evidence type="ECO:0000313" key="2">
    <source>
        <dbReference type="Proteomes" id="UP000516957"/>
    </source>
</evidence>
<dbReference type="InterPro" id="IPR023869">
    <property type="entry name" value="tRNA_Adeno_NH3ase_assoc_put"/>
</dbReference>
<dbReference type="EMBL" id="JACCBE010000001">
    <property type="protein sequence ID" value="NYD57272.1"/>
    <property type="molecule type" value="Genomic_DNA"/>
</dbReference>
<keyword evidence="2" id="KW-1185">Reference proteome</keyword>
<dbReference type="NCBIfam" id="TIGR03941">
    <property type="entry name" value="tRNA_deam_assoc"/>
    <property type="match status" value="1"/>
</dbReference>
<dbReference type="AlphaFoldDB" id="A0A7Y9F0C5"/>
<gene>
    <name evidence="1" type="ORF">BKA08_001510</name>
</gene>
<reference evidence="1 2" key="1">
    <citation type="submission" date="2020-07" db="EMBL/GenBank/DDBJ databases">
        <title>Sequencing the genomes of 1000 actinobacteria strains.</title>
        <authorList>
            <person name="Klenk H.-P."/>
        </authorList>
    </citation>
    <scope>NUCLEOTIDE SEQUENCE [LARGE SCALE GENOMIC DNA]</scope>
    <source>
        <strain evidence="1 2">DSM 18965</strain>
    </source>
</reference>
<comment type="caution">
    <text evidence="1">The sequence shown here is derived from an EMBL/GenBank/DDBJ whole genome shotgun (WGS) entry which is preliminary data.</text>
</comment>
<sequence length="161" mass="17267">MAEQLDEVDFALAAYRTEGEWVVAELTHDHLGDVDVLASALRRFPGDAGTLGLVAIDEDFFVLVRVSGGSTRLLLSDVTAAEEWELAASVLEHLHLPDPEDDDEPEPAGEVGLLADLGVSAATMAELIDDEELYPDELLSEVARMVGFGELFDDVVGLTSA</sequence>
<protein>
    <submittedName>
        <fullName evidence="1">Putative tRNA adenosine deaminase-associated protein</fullName>
    </submittedName>
</protein>
<dbReference type="RefSeq" id="WP_179615061.1">
    <property type="nucleotide sequence ID" value="NZ_CP059163.1"/>
</dbReference>
<dbReference type="Proteomes" id="UP000516957">
    <property type="component" value="Unassembled WGS sequence"/>
</dbReference>
<accession>A0A7Y9F0C5</accession>
<name>A0A7Y9F0C5_9ACTN</name>